<sequence length="343" mass="37806">MDVVHDLHPRPPSLLSPVSMLFLRLLFLLSCSAILACLAAPNVLGPEVGSRWLSDGFWASREGELTEPPLEPPSRSRKRIRGEATGTRYAPQNMFSLLTSEYPYAASSISPPATHAISVETSTNFMNDRTSTESPAESSTNVIGETSSNIKTVTPLITPSSSIISSTSEYVMQTTPGTETAFGSTIPSSSPKLGTKERLSSGAIAGIVLGAIFLLFGIAMGVLVVRRYQKRDRHQNQLLRAATAISPFPPPQMPFTRHRKRRHRDEELAHWSAGLTERHDRPGAPDTRTTTRSMRRGRGERLQREERFVYHNDSGWRSLARSMRQSEIASPSVINVPPAYQAL</sequence>
<feature type="transmembrane region" description="Helical" evidence="2">
    <location>
        <begin position="203"/>
        <end position="225"/>
    </location>
</feature>
<dbReference type="EMBL" id="LATX01001728">
    <property type="protein sequence ID" value="KTB38801.1"/>
    <property type="molecule type" value="Genomic_DNA"/>
</dbReference>
<protein>
    <submittedName>
        <fullName evidence="3">Uncharacterized protein</fullName>
    </submittedName>
</protein>
<feature type="transmembrane region" description="Helical" evidence="2">
    <location>
        <begin position="21"/>
        <end position="44"/>
    </location>
</feature>
<reference evidence="3 4" key="1">
    <citation type="submission" date="2015-12" db="EMBL/GenBank/DDBJ databases">
        <title>Draft genome sequence of Moniliophthora roreri, the causal agent of frosty pod rot of cacao.</title>
        <authorList>
            <person name="Aime M.C."/>
            <person name="Diaz-Valderrama J.R."/>
            <person name="Kijpornyongpan T."/>
            <person name="Phillips-Mora W."/>
        </authorList>
    </citation>
    <scope>NUCLEOTIDE SEQUENCE [LARGE SCALE GENOMIC DNA]</scope>
    <source>
        <strain evidence="3 4">MCA 2952</strain>
    </source>
</reference>
<keyword evidence="2" id="KW-1133">Transmembrane helix</keyword>
<feature type="region of interest" description="Disordered" evidence="1">
    <location>
        <begin position="273"/>
        <end position="299"/>
    </location>
</feature>
<feature type="region of interest" description="Disordered" evidence="1">
    <location>
        <begin position="63"/>
        <end position="84"/>
    </location>
</feature>
<comment type="caution">
    <text evidence="3">The sequence shown here is derived from an EMBL/GenBank/DDBJ whole genome shotgun (WGS) entry which is preliminary data.</text>
</comment>
<keyword evidence="2" id="KW-0472">Membrane</keyword>
<keyword evidence="2" id="KW-0812">Transmembrane</keyword>
<evidence type="ECO:0000256" key="1">
    <source>
        <dbReference type="SAM" id="MobiDB-lite"/>
    </source>
</evidence>
<evidence type="ECO:0000313" key="3">
    <source>
        <dbReference type="EMBL" id="KTB38801.1"/>
    </source>
</evidence>
<organism evidence="3 4">
    <name type="scientific">Moniliophthora roreri</name>
    <name type="common">Frosty pod rot fungus</name>
    <name type="synonym">Monilia roreri</name>
    <dbReference type="NCBI Taxonomy" id="221103"/>
    <lineage>
        <taxon>Eukaryota</taxon>
        <taxon>Fungi</taxon>
        <taxon>Dikarya</taxon>
        <taxon>Basidiomycota</taxon>
        <taxon>Agaricomycotina</taxon>
        <taxon>Agaricomycetes</taxon>
        <taxon>Agaricomycetidae</taxon>
        <taxon>Agaricales</taxon>
        <taxon>Marasmiineae</taxon>
        <taxon>Marasmiaceae</taxon>
        <taxon>Moniliophthora</taxon>
    </lineage>
</organism>
<accession>A0A0W0FR82</accession>
<dbReference type="Proteomes" id="UP000054988">
    <property type="component" value="Unassembled WGS sequence"/>
</dbReference>
<proteinExistence type="predicted"/>
<evidence type="ECO:0000313" key="4">
    <source>
        <dbReference type="Proteomes" id="UP000054988"/>
    </source>
</evidence>
<gene>
    <name evidence="3" type="ORF">WG66_8625</name>
</gene>
<name>A0A0W0FR82_MONRR</name>
<evidence type="ECO:0000256" key="2">
    <source>
        <dbReference type="SAM" id="Phobius"/>
    </source>
</evidence>
<dbReference type="eggNOG" id="ENOG502QQIF">
    <property type="taxonomic scope" value="Eukaryota"/>
</dbReference>
<dbReference type="AlphaFoldDB" id="A0A0W0FR82"/>